<dbReference type="VEuPathDB" id="FungiDB:HpaG811618"/>
<dbReference type="EnsemblProtists" id="HpaT811618">
    <property type="protein sequence ID" value="HpaP811618"/>
    <property type="gene ID" value="HpaG811618"/>
</dbReference>
<dbReference type="HOGENOM" id="CLU_1664057_0_0_1"/>
<reference evidence="1" key="2">
    <citation type="submission" date="2015-06" db="UniProtKB">
        <authorList>
            <consortium name="EnsemblProtists"/>
        </authorList>
    </citation>
    <scope>IDENTIFICATION</scope>
    <source>
        <strain evidence="1">Emoy2</strain>
    </source>
</reference>
<accession>M4BYH0</accession>
<protein>
    <submittedName>
        <fullName evidence="1">Uncharacterized protein</fullName>
    </submittedName>
</protein>
<proteinExistence type="predicted"/>
<evidence type="ECO:0000313" key="1">
    <source>
        <dbReference type="EnsemblProtists" id="HpaP811618"/>
    </source>
</evidence>
<sequence>MSLVGTWGSTRVEWSACSTEKAWCEVLACILCAYWIVQGGRPDFLLGTALISEQTVVTRWFGRRDLMTAAVSWHKERPVLCQQVSIWSSQHLQSLLHDRQIMSIKWLTRKFLWLTIPEQRILLRATRALSWNPSFLVSSRCRRGWRFFLFLGRLSLRQS</sequence>
<reference evidence="2" key="1">
    <citation type="journal article" date="2010" name="Science">
        <title>Signatures of adaptation to obligate biotrophy in the Hyaloperonospora arabidopsidis genome.</title>
        <authorList>
            <person name="Baxter L."/>
            <person name="Tripathy S."/>
            <person name="Ishaque N."/>
            <person name="Boot N."/>
            <person name="Cabral A."/>
            <person name="Kemen E."/>
            <person name="Thines M."/>
            <person name="Ah-Fong A."/>
            <person name="Anderson R."/>
            <person name="Badejoko W."/>
            <person name="Bittner-Eddy P."/>
            <person name="Boore J.L."/>
            <person name="Chibucos M.C."/>
            <person name="Coates M."/>
            <person name="Dehal P."/>
            <person name="Delehaunty K."/>
            <person name="Dong S."/>
            <person name="Downton P."/>
            <person name="Dumas B."/>
            <person name="Fabro G."/>
            <person name="Fronick C."/>
            <person name="Fuerstenberg S.I."/>
            <person name="Fulton L."/>
            <person name="Gaulin E."/>
            <person name="Govers F."/>
            <person name="Hughes L."/>
            <person name="Humphray S."/>
            <person name="Jiang R.H."/>
            <person name="Judelson H."/>
            <person name="Kamoun S."/>
            <person name="Kyung K."/>
            <person name="Meijer H."/>
            <person name="Minx P."/>
            <person name="Morris P."/>
            <person name="Nelson J."/>
            <person name="Phuntumart V."/>
            <person name="Qutob D."/>
            <person name="Rehmany A."/>
            <person name="Rougon-Cardoso A."/>
            <person name="Ryden P."/>
            <person name="Torto-Alalibo T."/>
            <person name="Studholme D."/>
            <person name="Wang Y."/>
            <person name="Win J."/>
            <person name="Wood J."/>
            <person name="Clifton S.W."/>
            <person name="Rogers J."/>
            <person name="Van den Ackerveken G."/>
            <person name="Jones J.D."/>
            <person name="McDowell J.M."/>
            <person name="Beynon J."/>
            <person name="Tyler B.M."/>
        </authorList>
    </citation>
    <scope>NUCLEOTIDE SEQUENCE [LARGE SCALE GENOMIC DNA]</scope>
    <source>
        <strain evidence="2">Emoy2</strain>
    </source>
</reference>
<dbReference type="InParanoid" id="M4BYH0"/>
<keyword evidence="2" id="KW-1185">Reference proteome</keyword>
<name>M4BYH0_HYAAE</name>
<dbReference type="Proteomes" id="UP000011713">
    <property type="component" value="Unassembled WGS sequence"/>
</dbReference>
<organism evidence="1 2">
    <name type="scientific">Hyaloperonospora arabidopsidis (strain Emoy2)</name>
    <name type="common">Downy mildew agent</name>
    <name type="synonym">Peronospora arabidopsidis</name>
    <dbReference type="NCBI Taxonomy" id="559515"/>
    <lineage>
        <taxon>Eukaryota</taxon>
        <taxon>Sar</taxon>
        <taxon>Stramenopiles</taxon>
        <taxon>Oomycota</taxon>
        <taxon>Peronosporomycetes</taxon>
        <taxon>Peronosporales</taxon>
        <taxon>Peronosporaceae</taxon>
        <taxon>Hyaloperonospora</taxon>
    </lineage>
</organism>
<dbReference type="AlphaFoldDB" id="M4BYH0"/>
<dbReference type="EMBL" id="JH598045">
    <property type="status" value="NOT_ANNOTATED_CDS"/>
    <property type="molecule type" value="Genomic_DNA"/>
</dbReference>
<evidence type="ECO:0000313" key="2">
    <source>
        <dbReference type="Proteomes" id="UP000011713"/>
    </source>
</evidence>